<protein>
    <submittedName>
        <fullName evidence="2">Uncharacterized protein</fullName>
    </submittedName>
</protein>
<reference evidence="2 3" key="1">
    <citation type="journal article" date="2018" name="Mol. Biol. Evol.">
        <title>Broad Genomic Sampling Reveals a Smut Pathogenic Ancestry of the Fungal Clade Ustilaginomycotina.</title>
        <authorList>
            <person name="Kijpornyongpan T."/>
            <person name="Mondo S.J."/>
            <person name="Barry K."/>
            <person name="Sandor L."/>
            <person name="Lee J."/>
            <person name="Lipzen A."/>
            <person name="Pangilinan J."/>
            <person name="LaButti K."/>
            <person name="Hainaut M."/>
            <person name="Henrissat B."/>
            <person name="Grigoriev I.V."/>
            <person name="Spatafora J.W."/>
            <person name="Aime M.C."/>
        </authorList>
    </citation>
    <scope>NUCLEOTIDE SEQUENCE [LARGE SCALE GENOMIC DNA]</scope>
    <source>
        <strain evidence="2 3">MCA 5214</strain>
    </source>
</reference>
<dbReference type="GeneID" id="37030312"/>
<dbReference type="Proteomes" id="UP000245884">
    <property type="component" value="Unassembled WGS sequence"/>
</dbReference>
<keyword evidence="3" id="KW-1185">Reference proteome</keyword>
<dbReference type="AlphaFoldDB" id="A0A316UJM9"/>
<proteinExistence type="predicted"/>
<evidence type="ECO:0000256" key="1">
    <source>
        <dbReference type="SAM" id="MobiDB-lite"/>
    </source>
</evidence>
<name>A0A316UJM9_9BASI</name>
<accession>A0A316UJM9</accession>
<sequence>MAPAVEEERADLVGGLLLEARAMTVREREGHKESDQAHQWPLRVQNLRLPTPKSHTHLQDKVFGWLDQREKDQRLARASQPKVELQARQTVPPSLDGSARSIDSLNLLARQGRLGLLEVNGLCCINTRPGVPPPQPLAYHSYIALPTWVSGGARDVAEQLGLDCRSDGRPMTTAMFCEEPNGQGLFDVAHPSALDREECKIGLLLRKPSNWEWVLHKRRPEGVYSPSAKAQLQLCANQRRLLEAGREALGMAPRPFVQLPYGVEPRSHFAIWPSTSKPTTRNASVGMSLSGKQLHISPLSRLARTTSSSSGADCPATAKAASWIRQKWFKARTQATMYNIWVGFRKEHEEAGYKWPTIQPPTYATTA</sequence>
<feature type="region of interest" description="Disordered" evidence="1">
    <location>
        <begin position="74"/>
        <end position="96"/>
    </location>
</feature>
<dbReference type="RefSeq" id="XP_025360041.1">
    <property type="nucleotide sequence ID" value="XM_025508489.1"/>
</dbReference>
<evidence type="ECO:0000313" key="3">
    <source>
        <dbReference type="Proteomes" id="UP000245884"/>
    </source>
</evidence>
<gene>
    <name evidence="2" type="ORF">BDZ90DRAFT_262475</name>
</gene>
<dbReference type="EMBL" id="KZ819676">
    <property type="protein sequence ID" value="PWN25429.1"/>
    <property type="molecule type" value="Genomic_DNA"/>
</dbReference>
<organism evidence="2 3">
    <name type="scientific">Jaminaea rosea</name>
    <dbReference type="NCBI Taxonomy" id="1569628"/>
    <lineage>
        <taxon>Eukaryota</taxon>
        <taxon>Fungi</taxon>
        <taxon>Dikarya</taxon>
        <taxon>Basidiomycota</taxon>
        <taxon>Ustilaginomycotina</taxon>
        <taxon>Exobasidiomycetes</taxon>
        <taxon>Microstromatales</taxon>
        <taxon>Microstromatales incertae sedis</taxon>
        <taxon>Jaminaea</taxon>
    </lineage>
</organism>
<evidence type="ECO:0000313" key="2">
    <source>
        <dbReference type="EMBL" id="PWN25429.1"/>
    </source>
</evidence>